<evidence type="ECO:0000313" key="2">
    <source>
        <dbReference type="Proteomes" id="UP001159405"/>
    </source>
</evidence>
<comment type="caution">
    <text evidence="1">The sequence shown here is derived from an EMBL/GenBank/DDBJ whole genome shotgun (WGS) entry which is preliminary data.</text>
</comment>
<protein>
    <submittedName>
        <fullName evidence="1">Uncharacterized protein</fullName>
    </submittedName>
</protein>
<reference evidence="1 2" key="1">
    <citation type="submission" date="2022-05" db="EMBL/GenBank/DDBJ databases">
        <authorList>
            <consortium name="Genoscope - CEA"/>
            <person name="William W."/>
        </authorList>
    </citation>
    <scope>NUCLEOTIDE SEQUENCE [LARGE SCALE GENOMIC DNA]</scope>
</reference>
<accession>A0ABN8NFQ1</accession>
<keyword evidence="2" id="KW-1185">Reference proteome</keyword>
<evidence type="ECO:0000313" key="1">
    <source>
        <dbReference type="EMBL" id="CAH3107596.1"/>
    </source>
</evidence>
<sequence>MDYKLSHGSNLEKSGTLREDIAHPGAVISCKPHVPDKEVCSGLGRKKSRENSGKSNQNLRCVRSYTKLDALTYFSEIKKRRTQK</sequence>
<gene>
    <name evidence="1" type="ORF">PLOB_00016752</name>
</gene>
<dbReference type="EMBL" id="CALNXK010000020">
    <property type="protein sequence ID" value="CAH3107596.1"/>
    <property type="molecule type" value="Genomic_DNA"/>
</dbReference>
<name>A0ABN8NFQ1_9CNID</name>
<dbReference type="Proteomes" id="UP001159405">
    <property type="component" value="Unassembled WGS sequence"/>
</dbReference>
<organism evidence="1 2">
    <name type="scientific">Porites lobata</name>
    <dbReference type="NCBI Taxonomy" id="104759"/>
    <lineage>
        <taxon>Eukaryota</taxon>
        <taxon>Metazoa</taxon>
        <taxon>Cnidaria</taxon>
        <taxon>Anthozoa</taxon>
        <taxon>Hexacorallia</taxon>
        <taxon>Scleractinia</taxon>
        <taxon>Fungiina</taxon>
        <taxon>Poritidae</taxon>
        <taxon>Porites</taxon>
    </lineage>
</organism>
<proteinExistence type="predicted"/>